<feature type="transmembrane region" description="Helical" evidence="2">
    <location>
        <begin position="101"/>
        <end position="119"/>
    </location>
</feature>
<feature type="transmembrane region" description="Helical" evidence="2">
    <location>
        <begin position="248"/>
        <end position="271"/>
    </location>
</feature>
<dbReference type="Gramene" id="Psat4g094920.1">
    <property type="protein sequence ID" value="Psat4g094920.1.cds"/>
    <property type="gene ID" value="Psat4g094920"/>
</dbReference>
<dbReference type="GO" id="GO:0005789">
    <property type="term" value="C:endoplasmic reticulum membrane"/>
    <property type="evidence" value="ECO:0007669"/>
    <property type="project" value="TreeGrafter"/>
</dbReference>
<dbReference type="InterPro" id="IPR036938">
    <property type="entry name" value="PAP2/HPO_sf"/>
</dbReference>
<keyword evidence="2" id="KW-0472">Membrane</keyword>
<dbReference type="Pfam" id="PF01569">
    <property type="entry name" value="PAP2"/>
    <property type="match status" value="1"/>
</dbReference>
<dbReference type="EMBL" id="JAMSHJ010000004">
    <property type="protein sequence ID" value="KAI5418402.1"/>
    <property type="molecule type" value="Genomic_DNA"/>
</dbReference>
<organism evidence="4 5">
    <name type="scientific">Pisum sativum</name>
    <name type="common">Garden pea</name>
    <name type="synonym">Lathyrus oleraceus</name>
    <dbReference type="NCBI Taxonomy" id="3888"/>
    <lineage>
        <taxon>Eukaryota</taxon>
        <taxon>Viridiplantae</taxon>
        <taxon>Streptophyta</taxon>
        <taxon>Embryophyta</taxon>
        <taxon>Tracheophyta</taxon>
        <taxon>Spermatophyta</taxon>
        <taxon>Magnoliopsida</taxon>
        <taxon>eudicotyledons</taxon>
        <taxon>Gunneridae</taxon>
        <taxon>Pentapetalae</taxon>
        <taxon>rosids</taxon>
        <taxon>fabids</taxon>
        <taxon>Fabales</taxon>
        <taxon>Fabaceae</taxon>
        <taxon>Papilionoideae</taxon>
        <taxon>50 kb inversion clade</taxon>
        <taxon>NPAAA clade</taxon>
        <taxon>Hologalegina</taxon>
        <taxon>IRL clade</taxon>
        <taxon>Fabeae</taxon>
        <taxon>Lathyrus</taxon>
    </lineage>
</organism>
<dbReference type="Gramene" id="PSAT_LOCUS17094_t1">
    <property type="protein sequence ID" value="CAL5197567.1"/>
    <property type="gene ID" value="PSAT_LOCUS17094"/>
</dbReference>
<dbReference type="GO" id="GO:0008610">
    <property type="term" value="P:lipid biosynthetic process"/>
    <property type="evidence" value="ECO:0007669"/>
    <property type="project" value="TreeGrafter"/>
</dbReference>
<keyword evidence="5" id="KW-1185">Reference proteome</keyword>
<dbReference type="InterPro" id="IPR000326">
    <property type="entry name" value="PAP2/HPO"/>
</dbReference>
<protein>
    <recommendedName>
        <fullName evidence="3">Phosphatidic acid phosphatase type 2/haloperoxidase domain-containing protein</fullName>
    </recommendedName>
</protein>
<feature type="transmembrane region" description="Helical" evidence="2">
    <location>
        <begin position="125"/>
        <end position="142"/>
    </location>
</feature>
<evidence type="ECO:0000313" key="4">
    <source>
        <dbReference type="EMBL" id="KAI5418402.1"/>
    </source>
</evidence>
<dbReference type="GO" id="GO:0047874">
    <property type="term" value="F:dolichyldiphosphatase activity"/>
    <property type="evidence" value="ECO:0007669"/>
    <property type="project" value="TreeGrafter"/>
</dbReference>
<name>A0A9D5ANA2_PEA</name>
<comment type="caution">
    <text evidence="4">The sequence shown here is derived from an EMBL/GenBank/DDBJ whole genome shotgun (WGS) entry which is preliminary data.</text>
</comment>
<dbReference type="Gramene" id="Psat04G0287600-T1">
    <property type="protein sequence ID" value="KAI5418402.1"/>
    <property type="gene ID" value="KIW84_042876"/>
</dbReference>
<evidence type="ECO:0000256" key="1">
    <source>
        <dbReference type="ARBA" id="ARBA00022801"/>
    </source>
</evidence>
<keyword evidence="1" id="KW-0378">Hydrolase</keyword>
<dbReference type="SUPFAM" id="SSF48317">
    <property type="entry name" value="Acid phosphatase/Vanadium-dependent haloperoxidase"/>
    <property type="match status" value="1"/>
</dbReference>
<keyword evidence="2" id="KW-1133">Transmembrane helix</keyword>
<feature type="transmembrane region" description="Helical" evidence="2">
    <location>
        <begin position="218"/>
        <end position="236"/>
    </location>
</feature>
<proteinExistence type="predicted"/>
<dbReference type="PANTHER" id="PTHR11247:SF40">
    <property type="entry name" value="LIPID PHOSPHATE PHOSPHATASE EPSILON 1, CHLOROPLASTIC"/>
    <property type="match status" value="1"/>
</dbReference>
<evidence type="ECO:0000259" key="3">
    <source>
        <dbReference type="Pfam" id="PF01569"/>
    </source>
</evidence>
<feature type="domain" description="Phosphatidic acid phosphatase type 2/haloperoxidase" evidence="3">
    <location>
        <begin position="133"/>
        <end position="237"/>
    </location>
</feature>
<dbReference type="PANTHER" id="PTHR11247">
    <property type="entry name" value="PALMITOYL-PROTEIN THIOESTERASE/DOLICHYLDIPHOSPHATASE 1"/>
    <property type="match status" value="1"/>
</dbReference>
<dbReference type="Proteomes" id="UP001058974">
    <property type="component" value="Chromosome 4"/>
</dbReference>
<dbReference type="Gene3D" id="1.20.144.10">
    <property type="entry name" value="Phosphatidic acid phosphatase type 2/haloperoxidase"/>
    <property type="match status" value="1"/>
</dbReference>
<sequence>MTTTATLCCNPSKKFFRINHPKQRYSINTSFSSSLSASRSFTCGYVPFKLWVASAMDGFKRTLDRNGKSDEQVKLFEQEAFVDRSSEYQPKLLFHEMESTLNQLSKWIVTFFFGVFIIWRHDAEALWFATGSILNVMFSILLKQMLNQKRPSTLKSDPGMPSSHAQSIFFTFMFIILSSVKVSRIDELAIISRGLAFTLSSYFSYLRVSQKLHTVSQVVVGAVIGTICSVLWYWLWNAFMVDAFESSLWVRIIVVLGSAGTFLCFLLHVILPRQIK</sequence>
<evidence type="ECO:0000313" key="5">
    <source>
        <dbReference type="Proteomes" id="UP001058974"/>
    </source>
</evidence>
<keyword evidence="2" id="KW-0812">Transmembrane</keyword>
<accession>A0A9D5ANA2</accession>
<reference evidence="4 5" key="1">
    <citation type="journal article" date="2022" name="Nat. Genet.">
        <title>Improved pea reference genome and pan-genome highlight genomic features and evolutionary characteristics.</title>
        <authorList>
            <person name="Yang T."/>
            <person name="Liu R."/>
            <person name="Luo Y."/>
            <person name="Hu S."/>
            <person name="Wang D."/>
            <person name="Wang C."/>
            <person name="Pandey M.K."/>
            <person name="Ge S."/>
            <person name="Xu Q."/>
            <person name="Li N."/>
            <person name="Li G."/>
            <person name="Huang Y."/>
            <person name="Saxena R.K."/>
            <person name="Ji Y."/>
            <person name="Li M."/>
            <person name="Yan X."/>
            <person name="He Y."/>
            <person name="Liu Y."/>
            <person name="Wang X."/>
            <person name="Xiang C."/>
            <person name="Varshney R.K."/>
            <person name="Ding H."/>
            <person name="Gao S."/>
            <person name="Zong X."/>
        </authorList>
    </citation>
    <scope>NUCLEOTIDE SEQUENCE [LARGE SCALE GENOMIC DNA]</scope>
    <source>
        <strain evidence="4 5">cv. Zhongwan 6</strain>
    </source>
</reference>
<gene>
    <name evidence="4" type="ORF">KIW84_042876</name>
</gene>
<dbReference type="GO" id="GO:0006487">
    <property type="term" value="P:protein N-linked glycosylation"/>
    <property type="evidence" value="ECO:0007669"/>
    <property type="project" value="TreeGrafter"/>
</dbReference>
<dbReference type="AlphaFoldDB" id="A0A9D5ANA2"/>
<evidence type="ECO:0000256" key="2">
    <source>
        <dbReference type="SAM" id="Phobius"/>
    </source>
</evidence>